<evidence type="ECO:0008006" key="3">
    <source>
        <dbReference type="Google" id="ProtNLM"/>
    </source>
</evidence>
<organism evidence="1 2">
    <name type="scientific">Imperialibacter roseus</name>
    <dbReference type="NCBI Taxonomy" id="1324217"/>
    <lineage>
        <taxon>Bacteria</taxon>
        <taxon>Pseudomonadati</taxon>
        <taxon>Bacteroidota</taxon>
        <taxon>Cytophagia</taxon>
        <taxon>Cytophagales</taxon>
        <taxon>Flammeovirgaceae</taxon>
        <taxon>Imperialibacter</taxon>
    </lineage>
</organism>
<accession>A0ABZ0IVL9</accession>
<dbReference type="EMBL" id="CP136051">
    <property type="protein sequence ID" value="WOK08424.1"/>
    <property type="molecule type" value="Genomic_DNA"/>
</dbReference>
<protein>
    <recommendedName>
        <fullName evidence="3">Outermembrane protein</fullName>
    </recommendedName>
</protein>
<sequence>MKHIILIGCFVAVSFNGLSQSFFSNTQESHQGKIFLYWGWNRGWYSKSDISFAGDNYNFRLDRVVAKDRQTHFDPSIYLNPGRATIPQYDFRIGYYFKKNLSLSFGFDHMKYVVQQGQHVKLSGHIAETGTPYDGSYSHSDVVIQPGFLQLEHTNGLNYLNLELRHLNEIADFNKVKINLVEGVGAGGLYPKTDATVLGYDRNDEWHWSGFGIDALVGVNVEFFKYFFVQSEIKGGFIDMPDIRITSVKSDQGKQHFFFSQLNVVFGANINLLTKGKD</sequence>
<evidence type="ECO:0000313" key="1">
    <source>
        <dbReference type="EMBL" id="WOK08424.1"/>
    </source>
</evidence>
<keyword evidence="2" id="KW-1185">Reference proteome</keyword>
<dbReference type="Proteomes" id="UP001302349">
    <property type="component" value="Chromosome"/>
</dbReference>
<reference evidence="1 2" key="1">
    <citation type="journal article" date="2023" name="Microbiol. Resour. Announc.">
        <title>Complete Genome Sequence of Imperialibacter roseus strain P4T.</title>
        <authorList>
            <person name="Tizabi D.R."/>
            <person name="Bachvaroff T."/>
            <person name="Hill R.T."/>
        </authorList>
    </citation>
    <scope>NUCLEOTIDE SEQUENCE [LARGE SCALE GENOMIC DNA]</scope>
    <source>
        <strain evidence="1 2">P4T</strain>
    </source>
</reference>
<name>A0ABZ0IVL9_9BACT</name>
<dbReference type="RefSeq" id="WP_317491065.1">
    <property type="nucleotide sequence ID" value="NZ_CP136051.1"/>
</dbReference>
<evidence type="ECO:0000313" key="2">
    <source>
        <dbReference type="Proteomes" id="UP001302349"/>
    </source>
</evidence>
<gene>
    <name evidence="1" type="ORF">RT717_07210</name>
</gene>
<proteinExistence type="predicted"/>